<sequence>MIHIDCQTTLGSLVFDLNFKIASQGVTVLFGPSGCGKTTTLRTIAGLTKLPNCQVKFHDELWQSKDGASFLPPHKRNLGYVFQHPSLFQHLNVEQNIKFGLRGNENSSASVEVIGRLVALLGLKPLLSRAVHRLSGGEQQRVAIARALVVQPRLLLMDEPLSALDEARKQEIMPYLESMTQDLSIPIVYVTHSLSEVSRLADEVVVLEAGKIASQGELQTCLAPMSYHYDAHTVRSVIELNIVEHTYDGMTLLSDGTTQLWVSQIKAPLGSLTRCEILASDVSIGTSPMLESSIINALPARVLAVEPTGNPAELLIKMTTESKQTLYSMITQRSVNRLNLTPGKSVWAYIKAVAIG</sequence>
<dbReference type="InterPro" id="IPR003593">
    <property type="entry name" value="AAA+_ATPase"/>
</dbReference>
<proteinExistence type="predicted"/>
<dbReference type="InterPro" id="IPR004606">
    <property type="entry name" value="Mop_domain"/>
</dbReference>
<dbReference type="SUPFAM" id="SSF52540">
    <property type="entry name" value="P-loop containing nucleoside triphosphate hydrolases"/>
    <property type="match status" value="1"/>
</dbReference>
<keyword evidence="7" id="KW-1278">Translocase</keyword>
<evidence type="ECO:0000256" key="4">
    <source>
        <dbReference type="ARBA" id="ARBA00022519"/>
    </source>
</evidence>
<dbReference type="Pfam" id="PF03459">
    <property type="entry name" value="TOBE"/>
    <property type="match status" value="1"/>
</dbReference>
<dbReference type="InterPro" id="IPR050334">
    <property type="entry name" value="Molybdenum_import_ModC"/>
</dbReference>
<accession>A0ABT7XZL5</accession>
<dbReference type="SMART" id="SM00382">
    <property type="entry name" value="AAA"/>
    <property type="match status" value="1"/>
</dbReference>
<keyword evidence="13" id="KW-1185">Reference proteome</keyword>
<name>A0ABT7XZL5_9VIBR</name>
<protein>
    <submittedName>
        <fullName evidence="12">Molybdenum ABC transporter ATP-binding protein</fullName>
    </submittedName>
</protein>
<dbReference type="EMBL" id="JAUEOZ010000001">
    <property type="protein sequence ID" value="MDN2481228.1"/>
    <property type="molecule type" value="Genomic_DNA"/>
</dbReference>
<evidence type="ECO:0000256" key="1">
    <source>
        <dbReference type="ARBA" id="ARBA00022448"/>
    </source>
</evidence>
<keyword evidence="5" id="KW-0547">Nucleotide-binding</keyword>
<keyword evidence="3 9" id="KW-0500">Molybdenum</keyword>
<keyword evidence="1" id="KW-0813">Transport</keyword>
<dbReference type="SUPFAM" id="SSF50331">
    <property type="entry name" value="MOP-like"/>
    <property type="match status" value="1"/>
</dbReference>
<evidence type="ECO:0000256" key="5">
    <source>
        <dbReference type="ARBA" id="ARBA00022741"/>
    </source>
</evidence>
<reference evidence="12" key="1">
    <citation type="submission" date="2024-05" db="EMBL/GenBank/DDBJ databases">
        <title>Genome Sequences of Four Agar- Degrading Marine Bacteria.</title>
        <authorList>
            <person name="Phillips E.K."/>
            <person name="Shaffer J.C."/>
            <person name="Henson M.W."/>
            <person name="Temperton B."/>
            <person name="Thrash C.J."/>
            <person name="Martin M.O."/>
        </authorList>
    </citation>
    <scope>NUCLEOTIDE SEQUENCE</scope>
    <source>
        <strain evidence="12">EKP203</strain>
    </source>
</reference>
<dbReference type="Gene3D" id="3.40.50.300">
    <property type="entry name" value="P-loop containing nucleotide triphosphate hydrolases"/>
    <property type="match status" value="1"/>
</dbReference>
<evidence type="ECO:0000259" key="10">
    <source>
        <dbReference type="PROSITE" id="PS50893"/>
    </source>
</evidence>
<dbReference type="PANTHER" id="PTHR43514">
    <property type="entry name" value="ABC TRANSPORTER I FAMILY MEMBER 10"/>
    <property type="match status" value="1"/>
</dbReference>
<dbReference type="Gene3D" id="2.40.50.100">
    <property type="match status" value="1"/>
</dbReference>
<evidence type="ECO:0000259" key="11">
    <source>
        <dbReference type="PROSITE" id="PS51866"/>
    </source>
</evidence>
<keyword evidence="2" id="KW-1003">Cell membrane</keyword>
<keyword evidence="8" id="KW-0472">Membrane</keyword>
<dbReference type="GO" id="GO:0005524">
    <property type="term" value="F:ATP binding"/>
    <property type="evidence" value="ECO:0007669"/>
    <property type="project" value="UniProtKB-KW"/>
</dbReference>
<dbReference type="PANTHER" id="PTHR43514:SF4">
    <property type="entry name" value="ABC TRANSPORTER I FAMILY MEMBER 10"/>
    <property type="match status" value="1"/>
</dbReference>
<dbReference type="PROSITE" id="PS00211">
    <property type="entry name" value="ABC_TRANSPORTER_1"/>
    <property type="match status" value="1"/>
</dbReference>
<dbReference type="InterPro" id="IPR027417">
    <property type="entry name" value="P-loop_NTPase"/>
</dbReference>
<dbReference type="NCBIfam" id="TIGR02142">
    <property type="entry name" value="modC_ABC"/>
    <property type="match status" value="1"/>
</dbReference>
<evidence type="ECO:0000256" key="6">
    <source>
        <dbReference type="ARBA" id="ARBA00022840"/>
    </source>
</evidence>
<evidence type="ECO:0000313" key="13">
    <source>
        <dbReference type="Proteomes" id="UP001169719"/>
    </source>
</evidence>
<organism evidence="12 13">
    <name type="scientific">Vibrio agarivorans</name>
    <dbReference type="NCBI Taxonomy" id="153622"/>
    <lineage>
        <taxon>Bacteria</taxon>
        <taxon>Pseudomonadati</taxon>
        <taxon>Pseudomonadota</taxon>
        <taxon>Gammaproteobacteria</taxon>
        <taxon>Vibrionales</taxon>
        <taxon>Vibrionaceae</taxon>
        <taxon>Vibrio</taxon>
    </lineage>
</organism>
<evidence type="ECO:0000256" key="9">
    <source>
        <dbReference type="PROSITE-ProRule" id="PRU01213"/>
    </source>
</evidence>
<dbReference type="Pfam" id="PF00005">
    <property type="entry name" value="ABC_tran"/>
    <property type="match status" value="1"/>
</dbReference>
<feature type="domain" description="ABC transporter" evidence="10">
    <location>
        <begin position="2"/>
        <end position="234"/>
    </location>
</feature>
<dbReference type="PROSITE" id="PS50893">
    <property type="entry name" value="ABC_TRANSPORTER_2"/>
    <property type="match status" value="1"/>
</dbReference>
<dbReference type="Proteomes" id="UP001169719">
    <property type="component" value="Unassembled WGS sequence"/>
</dbReference>
<keyword evidence="4" id="KW-0997">Cell inner membrane</keyword>
<dbReference type="RefSeq" id="WP_289961362.1">
    <property type="nucleotide sequence ID" value="NZ_JAUEOZ010000001.1"/>
</dbReference>
<evidence type="ECO:0000256" key="2">
    <source>
        <dbReference type="ARBA" id="ARBA00022475"/>
    </source>
</evidence>
<feature type="domain" description="Mop" evidence="11">
    <location>
        <begin position="291"/>
        <end position="356"/>
    </location>
</feature>
<dbReference type="PROSITE" id="PS51866">
    <property type="entry name" value="MOP"/>
    <property type="match status" value="1"/>
</dbReference>
<dbReference type="InterPro" id="IPR011868">
    <property type="entry name" value="ModC_ABC_ATP-bd"/>
</dbReference>
<evidence type="ECO:0000256" key="8">
    <source>
        <dbReference type="ARBA" id="ARBA00023136"/>
    </source>
</evidence>
<dbReference type="InterPro" id="IPR005116">
    <property type="entry name" value="Transp-assoc_OB_typ1"/>
</dbReference>
<dbReference type="InterPro" id="IPR003439">
    <property type="entry name" value="ABC_transporter-like_ATP-bd"/>
</dbReference>
<evidence type="ECO:0000313" key="12">
    <source>
        <dbReference type="EMBL" id="MDN2481228.1"/>
    </source>
</evidence>
<evidence type="ECO:0000256" key="7">
    <source>
        <dbReference type="ARBA" id="ARBA00022967"/>
    </source>
</evidence>
<dbReference type="InterPro" id="IPR017871">
    <property type="entry name" value="ABC_transporter-like_CS"/>
</dbReference>
<comment type="caution">
    <text evidence="12">The sequence shown here is derived from an EMBL/GenBank/DDBJ whole genome shotgun (WGS) entry which is preliminary data.</text>
</comment>
<gene>
    <name evidence="12" type="primary">modC</name>
    <name evidence="12" type="ORF">QWJ08_07450</name>
</gene>
<evidence type="ECO:0000256" key="3">
    <source>
        <dbReference type="ARBA" id="ARBA00022505"/>
    </source>
</evidence>
<keyword evidence="6 12" id="KW-0067">ATP-binding</keyword>
<dbReference type="InterPro" id="IPR008995">
    <property type="entry name" value="Mo/tungstate-bd_C_term_dom"/>
</dbReference>